<dbReference type="SUPFAM" id="SSF55021">
    <property type="entry name" value="ACT-like"/>
    <property type="match status" value="2"/>
</dbReference>
<dbReference type="Proteomes" id="UP001063350">
    <property type="component" value="Chromosome"/>
</dbReference>
<evidence type="ECO:0000259" key="8">
    <source>
        <dbReference type="PROSITE" id="PS51671"/>
    </source>
</evidence>
<comment type="similarity">
    <text evidence="7">Belongs to the GlnD family.</text>
</comment>
<evidence type="ECO:0000256" key="6">
    <source>
        <dbReference type="ARBA" id="ARBA00023268"/>
    </source>
</evidence>
<dbReference type="InterPro" id="IPR010043">
    <property type="entry name" value="UTase/UR"/>
</dbReference>
<comment type="caution">
    <text evidence="7">Lacks conserved residue(s) required for the propagation of feature annotation.</text>
</comment>
<dbReference type="PIRSF" id="PIRSF006288">
    <property type="entry name" value="PII_uridyltransf"/>
    <property type="match status" value="1"/>
</dbReference>
<dbReference type="KEGG" id="ddu:GF1_01040"/>
<dbReference type="SUPFAM" id="SSF81593">
    <property type="entry name" value="Nucleotidyltransferase substrate binding subunit/domain"/>
    <property type="match status" value="1"/>
</dbReference>
<dbReference type="EMBL" id="AP024233">
    <property type="protein sequence ID" value="BCO07728.1"/>
    <property type="molecule type" value="Genomic_DNA"/>
</dbReference>
<dbReference type="CDD" id="cd04899">
    <property type="entry name" value="ACT_ACR-UUR-like_2"/>
    <property type="match status" value="1"/>
</dbReference>
<dbReference type="PANTHER" id="PTHR47320">
    <property type="entry name" value="BIFUNCTIONAL URIDYLYLTRANSFERASE/URIDYLYL-REMOVING ENZYME"/>
    <property type="match status" value="1"/>
</dbReference>
<comment type="cofactor">
    <cofactor evidence="7">
        <name>Mg(2+)</name>
        <dbReference type="ChEBI" id="CHEBI:18420"/>
    </cofactor>
</comment>
<dbReference type="InterPro" id="IPR002912">
    <property type="entry name" value="ACT_dom"/>
</dbReference>
<comment type="catalytic activity">
    <reaction evidence="7">
        <text>[protein-PII]-uridylyl-L-tyrosine + H2O = [protein-PII]-L-tyrosine + UMP + H(+)</text>
        <dbReference type="Rhea" id="RHEA:48600"/>
        <dbReference type="Rhea" id="RHEA-COMP:12147"/>
        <dbReference type="Rhea" id="RHEA-COMP:12148"/>
        <dbReference type="ChEBI" id="CHEBI:15377"/>
        <dbReference type="ChEBI" id="CHEBI:15378"/>
        <dbReference type="ChEBI" id="CHEBI:46858"/>
        <dbReference type="ChEBI" id="CHEBI:57865"/>
        <dbReference type="ChEBI" id="CHEBI:90602"/>
    </reaction>
</comment>
<dbReference type="EC" id="3.1.4.-" evidence="7"/>
<dbReference type="Gene3D" id="3.30.70.260">
    <property type="match status" value="1"/>
</dbReference>
<evidence type="ECO:0000256" key="5">
    <source>
        <dbReference type="ARBA" id="ARBA00022842"/>
    </source>
</evidence>
<keyword evidence="3" id="KW-0677">Repeat</keyword>
<comment type="activity regulation">
    <text evidence="7">Uridylyltransferase (UTase) activity is inhibited by glutamine, while glutamine activates uridylyl-removing (UR) activity.</text>
</comment>
<evidence type="ECO:0000256" key="2">
    <source>
        <dbReference type="ARBA" id="ARBA00022695"/>
    </source>
</evidence>
<dbReference type="CDD" id="cd05401">
    <property type="entry name" value="NT_GlnE_GlnD_like"/>
    <property type="match status" value="1"/>
</dbReference>
<evidence type="ECO:0000256" key="1">
    <source>
        <dbReference type="ARBA" id="ARBA00022679"/>
    </source>
</evidence>
<organism evidence="10 11">
    <name type="scientific">Desulfolithobacter dissulfuricans</name>
    <dbReference type="NCBI Taxonomy" id="2795293"/>
    <lineage>
        <taxon>Bacteria</taxon>
        <taxon>Pseudomonadati</taxon>
        <taxon>Thermodesulfobacteriota</taxon>
        <taxon>Desulfobulbia</taxon>
        <taxon>Desulfobulbales</taxon>
        <taxon>Desulfobulbaceae</taxon>
        <taxon>Desulfolithobacter</taxon>
    </lineage>
</organism>
<keyword evidence="5 7" id="KW-0460">Magnesium</keyword>
<dbReference type="SUPFAM" id="SSF109604">
    <property type="entry name" value="HD-domain/PDEase-like"/>
    <property type="match status" value="1"/>
</dbReference>
<protein>
    <recommendedName>
        <fullName evidence="7">Bifunctional uridylyltransferase/uridylyl-removing enzyme</fullName>
        <shortName evidence="7">UTase/UR</shortName>
    </recommendedName>
    <alternativeName>
        <fullName evidence="7">Bifunctional [protein-PII] modification enzyme</fullName>
    </alternativeName>
    <alternativeName>
        <fullName evidence="7">Bifunctional nitrogen sensor protein</fullName>
    </alternativeName>
    <domain>
        <recommendedName>
            <fullName evidence="7">[Protein-PII] uridylyltransferase</fullName>
            <shortName evidence="7">PII uridylyltransferase</shortName>
            <shortName evidence="7">UTase</shortName>
            <ecNumber evidence="7">2.7.7.59</ecNumber>
        </recommendedName>
    </domain>
    <domain>
        <recommendedName>
            <fullName evidence="7">[Protein-PII]-UMP uridylyl-removing enzyme</fullName>
            <shortName evidence="7">UR</shortName>
            <ecNumber evidence="7">3.1.4.-</ecNumber>
        </recommendedName>
    </domain>
</protein>
<keyword evidence="6 7" id="KW-0511">Multifunctional enzyme</keyword>
<dbReference type="NCBIfam" id="TIGR01693">
    <property type="entry name" value="UTase_glnD"/>
    <property type="match status" value="1"/>
</dbReference>
<dbReference type="Gene3D" id="1.20.120.330">
    <property type="entry name" value="Nucleotidyltransferases domain 2"/>
    <property type="match status" value="1"/>
</dbReference>
<dbReference type="Pfam" id="PF08335">
    <property type="entry name" value="GlnD_UR_UTase"/>
    <property type="match status" value="1"/>
</dbReference>
<evidence type="ECO:0000256" key="4">
    <source>
        <dbReference type="ARBA" id="ARBA00022801"/>
    </source>
</evidence>
<dbReference type="SUPFAM" id="SSF81301">
    <property type="entry name" value="Nucleotidyltransferase"/>
    <property type="match status" value="1"/>
</dbReference>
<dbReference type="RefSeq" id="WP_267927676.1">
    <property type="nucleotide sequence ID" value="NZ_AP024233.1"/>
</dbReference>
<feature type="domain" description="ACT" evidence="8">
    <location>
        <begin position="673"/>
        <end position="751"/>
    </location>
</feature>
<dbReference type="Pfam" id="PF01966">
    <property type="entry name" value="HD"/>
    <property type="match status" value="1"/>
</dbReference>
<dbReference type="HAMAP" id="MF_00277">
    <property type="entry name" value="PII_uridylyl_transf"/>
    <property type="match status" value="1"/>
</dbReference>
<comment type="function">
    <text evidence="7">Modifies, by uridylylation and deuridylylation, the PII regulatory proteins (GlnB and homologs), in response to the nitrogen status of the cell that GlnD senses through the glutamine level. Under low glutamine levels, catalyzes the conversion of the PII proteins and UTP to PII-UMP and PPi, while under higher glutamine levels, GlnD hydrolyzes PII-UMP to PII and UMP (deuridylylation). Thus, controls uridylylation state and activity of the PII proteins, and plays an important role in the regulation of nitrogen metabolism.</text>
</comment>
<reference evidence="10" key="1">
    <citation type="submission" date="2020-12" db="EMBL/GenBank/DDBJ databases">
        <title>Desulfobium dissulfuricans gen. nov., sp. nov., a novel mesophilic, sulfate-reducing bacterium isolated from a deep-sea hydrothermal vent.</title>
        <authorList>
            <person name="Hashimoto Y."/>
            <person name="Tame A."/>
            <person name="Sawayama S."/>
            <person name="Miyazaki J."/>
            <person name="Takai K."/>
            <person name="Nakagawa S."/>
        </authorList>
    </citation>
    <scope>NUCLEOTIDE SEQUENCE</scope>
    <source>
        <strain evidence="10">GF1</strain>
    </source>
</reference>
<feature type="domain" description="HD" evidence="9">
    <location>
        <begin position="437"/>
        <end position="552"/>
    </location>
</feature>
<evidence type="ECO:0000256" key="3">
    <source>
        <dbReference type="ARBA" id="ARBA00022737"/>
    </source>
</evidence>
<dbReference type="PROSITE" id="PS51831">
    <property type="entry name" value="HD"/>
    <property type="match status" value="1"/>
</dbReference>
<dbReference type="InterPro" id="IPR003607">
    <property type="entry name" value="HD/PDEase_dom"/>
</dbReference>
<proteinExistence type="inferred from homology"/>
<dbReference type="InterPro" id="IPR013546">
    <property type="entry name" value="PII_UdlTrfase/GS_AdlTrfase"/>
</dbReference>
<comment type="catalytic activity">
    <reaction evidence="7">
        <text>[protein-PII]-L-tyrosine + UTP = [protein-PII]-uridylyl-L-tyrosine + diphosphate</text>
        <dbReference type="Rhea" id="RHEA:13673"/>
        <dbReference type="Rhea" id="RHEA-COMP:12147"/>
        <dbReference type="Rhea" id="RHEA-COMP:12148"/>
        <dbReference type="ChEBI" id="CHEBI:33019"/>
        <dbReference type="ChEBI" id="CHEBI:46398"/>
        <dbReference type="ChEBI" id="CHEBI:46858"/>
        <dbReference type="ChEBI" id="CHEBI:90602"/>
        <dbReference type="EC" id="2.7.7.59"/>
    </reaction>
</comment>
<comment type="domain">
    <text evidence="7">Has four distinct domains: an N-terminal nucleotidyltransferase (NT) domain responsible for UTase activity, a central HD domain that encodes UR activity, and two C-terminal ACT domains that seem to have a role in glutamine sensing.</text>
</comment>
<feature type="domain" description="ACT" evidence="8">
    <location>
        <begin position="787"/>
        <end position="863"/>
    </location>
</feature>
<dbReference type="PANTHER" id="PTHR47320:SF1">
    <property type="entry name" value="BIFUNCTIONAL URIDYLYLTRANSFERASE_URIDYLYL-REMOVING ENZYME"/>
    <property type="match status" value="1"/>
</dbReference>
<keyword evidence="11" id="KW-1185">Reference proteome</keyword>
<dbReference type="Gene3D" id="1.10.3090.10">
    <property type="entry name" value="cca-adding enzyme, domain 2"/>
    <property type="match status" value="1"/>
</dbReference>
<gene>
    <name evidence="7 10" type="primary">glnD</name>
    <name evidence="10" type="ORF">GF1_01040</name>
</gene>
<dbReference type="InterPro" id="IPR043519">
    <property type="entry name" value="NT_sf"/>
</dbReference>
<evidence type="ECO:0000313" key="11">
    <source>
        <dbReference type="Proteomes" id="UP001063350"/>
    </source>
</evidence>
<dbReference type="InterPro" id="IPR006674">
    <property type="entry name" value="HD_domain"/>
</dbReference>
<dbReference type="SMART" id="SM00471">
    <property type="entry name" value="HDc"/>
    <property type="match status" value="1"/>
</dbReference>
<dbReference type="GO" id="GO:0008773">
    <property type="term" value="F:[protein-PII] uridylyltransferase activity"/>
    <property type="evidence" value="ECO:0007669"/>
    <property type="project" value="UniProtKB-UniRule"/>
</dbReference>
<feature type="region of interest" description="Uridylyltransferase" evidence="7">
    <location>
        <begin position="1"/>
        <end position="322"/>
    </location>
</feature>
<sequence length="863" mass="98352">MSGQQKNLRVQREALEELWRLGLSGHELLSRHTTLVDQFIIDQFQASEAVARARGNIALIALGGYGRRELYPFSDIDLLLLHDWKAGRYMQDVAESILYPLWDANFDVGHSVRSVKGAVNFAREDFIFQVSLLDARFLAGSEELFDKLWKRYRAKLLDGKRNRFVQTMDHFREQRREKYGSHAYLLEPHIKEGKGGMRDIQAMLWVAKAVFGLPDLRAIEESGMLQAEECRAFQESWDMLARIRNRLHYVSRRKNDQLIFEYQEEIATAFGYHDQEGLLGVEQFMRQVYGHLQTIAVTTDYFFEHVHEVLGITGTGRDEKNLEKAVVLRAGTIRLARPDELVQRPYLLMRLFLQAGRTGMPLHHRTRQLVSAHLGLVDDRFRSSRRVAGIFLDLLMGPDPMPVLETMLETGLLTAYIPEFARVESLAQHDLYHIYTVDRHQLQAVSELTRLKQEEDSDLFLSLASPHLVYLAALLHDIGKGQGVDHSVLGAELVEDIGRRLGLPAEERACLSFLIRYHLYLPENAMRRDLEDQAFIEQAAGLIGDVDRLTMLYLLTIADSRATGPSAWSSWKATLLADMFLKVKTCLEAGCGNGDEVDDGSEEQGVNWLREQVHSLLEPGEELRMDVAGLPADYLTSFTPEMVVRHLRLHRDQATVLQQKVLIFPEARPGSWSLLIMSKDRPGLLAKLCGVLALHNLSVLAAQIFTWPDTTVVDVLDVVPVAQSDFEEQDWEALERDVNLAVNHRLDVTYQLHKRLHGVVGMRPRRKVQQLVQEVVVDNETSRRFTVIEVYGGDRPGTLYRLAQTLADFGLDIHRARIATEVEQLIDIFYVTLRSGDKLTDEEMVDKVRSTLLHIIAEDGKNA</sequence>
<keyword evidence="1 7" id="KW-0808">Transferase</keyword>
<evidence type="ECO:0000313" key="10">
    <source>
        <dbReference type="EMBL" id="BCO07728.1"/>
    </source>
</evidence>
<dbReference type="CDD" id="cd04900">
    <property type="entry name" value="ACT_UUR-like_1"/>
    <property type="match status" value="1"/>
</dbReference>
<dbReference type="InterPro" id="IPR045865">
    <property type="entry name" value="ACT-like_dom_sf"/>
</dbReference>
<dbReference type="AlphaFoldDB" id="A0A915TXT0"/>
<dbReference type="GO" id="GO:0008081">
    <property type="term" value="F:phosphoric diester hydrolase activity"/>
    <property type="evidence" value="ECO:0007669"/>
    <property type="project" value="UniProtKB-UniRule"/>
</dbReference>
<evidence type="ECO:0000256" key="7">
    <source>
        <dbReference type="HAMAP-Rule" id="MF_00277"/>
    </source>
</evidence>
<dbReference type="Pfam" id="PF01842">
    <property type="entry name" value="ACT"/>
    <property type="match status" value="2"/>
</dbReference>
<evidence type="ECO:0000259" key="9">
    <source>
        <dbReference type="PROSITE" id="PS51831"/>
    </source>
</evidence>
<name>A0A915TXT0_9BACT</name>
<keyword evidence="4 7" id="KW-0378">Hydrolase</keyword>
<dbReference type="PROSITE" id="PS51671">
    <property type="entry name" value="ACT"/>
    <property type="match status" value="2"/>
</dbReference>
<dbReference type="GO" id="GO:0006808">
    <property type="term" value="P:regulation of nitrogen utilization"/>
    <property type="evidence" value="ECO:0007669"/>
    <property type="project" value="UniProtKB-UniRule"/>
</dbReference>
<keyword evidence="2 7" id="KW-0548">Nucleotidyltransferase</keyword>
<dbReference type="EC" id="2.7.7.59" evidence="7"/>
<accession>A0A915TXT0</accession>